<evidence type="ECO:0000313" key="2">
    <source>
        <dbReference type="EMBL" id="KAG0497193.1"/>
    </source>
</evidence>
<feature type="compositionally biased region" description="Basic and acidic residues" evidence="1">
    <location>
        <begin position="72"/>
        <end position="81"/>
    </location>
</feature>
<feature type="compositionally biased region" description="Polar residues" evidence="1">
    <location>
        <begin position="58"/>
        <end position="70"/>
    </location>
</feature>
<evidence type="ECO:0000256" key="1">
    <source>
        <dbReference type="SAM" id="MobiDB-lite"/>
    </source>
</evidence>
<feature type="region of interest" description="Disordered" evidence="1">
    <location>
        <begin position="37"/>
        <end position="81"/>
    </location>
</feature>
<reference evidence="2 3" key="1">
    <citation type="journal article" date="2020" name="Nat. Food">
        <title>A phased Vanilla planifolia genome enables genetic improvement of flavour and production.</title>
        <authorList>
            <person name="Hasing T."/>
            <person name="Tang H."/>
            <person name="Brym M."/>
            <person name="Khazi F."/>
            <person name="Huang T."/>
            <person name="Chambers A.H."/>
        </authorList>
    </citation>
    <scope>NUCLEOTIDE SEQUENCE [LARGE SCALE GENOMIC DNA]</scope>
    <source>
        <tissue evidence="2">Leaf</tissue>
    </source>
</reference>
<dbReference type="AlphaFoldDB" id="A0A835S4B2"/>
<name>A0A835S4B2_VANPL</name>
<dbReference type="Proteomes" id="UP000636800">
    <property type="component" value="Chromosome 1"/>
</dbReference>
<keyword evidence="3" id="KW-1185">Reference proteome</keyword>
<comment type="caution">
    <text evidence="2">The sequence shown here is derived from an EMBL/GenBank/DDBJ whole genome shotgun (WGS) entry which is preliminary data.</text>
</comment>
<protein>
    <submittedName>
        <fullName evidence="2">Uncharacterized protein</fullName>
    </submittedName>
</protein>
<dbReference type="EMBL" id="JADCNL010000001">
    <property type="protein sequence ID" value="KAG0497193.1"/>
    <property type="molecule type" value="Genomic_DNA"/>
</dbReference>
<proteinExistence type="predicted"/>
<sequence length="81" mass="9284">MRSAFPALNWKLYKVELALSSPRFLNLRRRSSKDLAEKIREEKSKPARGKCDGYIGNLQPSSSDFTSLTPSKDVERKRNLV</sequence>
<gene>
    <name evidence="2" type="ORF">HPP92_001884</name>
</gene>
<organism evidence="2 3">
    <name type="scientific">Vanilla planifolia</name>
    <name type="common">Vanilla</name>
    <dbReference type="NCBI Taxonomy" id="51239"/>
    <lineage>
        <taxon>Eukaryota</taxon>
        <taxon>Viridiplantae</taxon>
        <taxon>Streptophyta</taxon>
        <taxon>Embryophyta</taxon>
        <taxon>Tracheophyta</taxon>
        <taxon>Spermatophyta</taxon>
        <taxon>Magnoliopsida</taxon>
        <taxon>Liliopsida</taxon>
        <taxon>Asparagales</taxon>
        <taxon>Orchidaceae</taxon>
        <taxon>Vanilloideae</taxon>
        <taxon>Vanilleae</taxon>
        <taxon>Vanilla</taxon>
    </lineage>
</organism>
<feature type="compositionally biased region" description="Basic and acidic residues" evidence="1">
    <location>
        <begin position="37"/>
        <end position="51"/>
    </location>
</feature>
<evidence type="ECO:0000313" key="3">
    <source>
        <dbReference type="Proteomes" id="UP000636800"/>
    </source>
</evidence>
<accession>A0A835S4B2</accession>